<dbReference type="Proteomes" id="UP000717696">
    <property type="component" value="Unassembled WGS sequence"/>
</dbReference>
<gene>
    <name evidence="2" type="ORF">B0J13DRAFT_518457</name>
</gene>
<protein>
    <submittedName>
        <fullName evidence="2">Uncharacterized protein</fullName>
    </submittedName>
</protein>
<proteinExistence type="predicted"/>
<accession>A0A9P9FJ63</accession>
<organism evidence="2 3">
    <name type="scientific">Dactylonectria estremocensis</name>
    <dbReference type="NCBI Taxonomy" id="1079267"/>
    <lineage>
        <taxon>Eukaryota</taxon>
        <taxon>Fungi</taxon>
        <taxon>Dikarya</taxon>
        <taxon>Ascomycota</taxon>
        <taxon>Pezizomycotina</taxon>
        <taxon>Sordariomycetes</taxon>
        <taxon>Hypocreomycetidae</taxon>
        <taxon>Hypocreales</taxon>
        <taxon>Nectriaceae</taxon>
        <taxon>Dactylonectria</taxon>
    </lineage>
</organism>
<sequence>MGNGFRQVPTSVEQKHVVCLDWGSGAGADYAGVALFLVSLGPRVSPRVHECTSPRVHESTAKRKLSNETTTHEQQMDENGGHYPVCHFRPSASLNSQTSCRTGGETRARTTIFVHPKPSEHTGGSQELLLHTQGHPIHPQPHPFQRALRHSVAPSGIFGEGAKETILVVVQPEHGRAVELNRMDVLRSVGVADFLRSGGGLAAPQSRAQPGPFSLDGDWNLSVKPGLDGLKENKNRRDAGHDNGSQEGEGKLELGRPPQPQPPGSIMAIHSGHLTPNKHALPVEFHPLLLPLPDATVVSCLSYTAHTHPLATDHQYPISSKASY</sequence>
<dbReference type="EMBL" id="JAGMUU010000001">
    <property type="protein sequence ID" value="KAH7163221.1"/>
    <property type="molecule type" value="Genomic_DNA"/>
</dbReference>
<comment type="caution">
    <text evidence="2">The sequence shown here is derived from an EMBL/GenBank/DDBJ whole genome shotgun (WGS) entry which is preliminary data.</text>
</comment>
<evidence type="ECO:0000313" key="2">
    <source>
        <dbReference type="EMBL" id="KAH7163221.1"/>
    </source>
</evidence>
<feature type="compositionally biased region" description="Basic and acidic residues" evidence="1">
    <location>
        <begin position="49"/>
        <end position="61"/>
    </location>
</feature>
<evidence type="ECO:0000313" key="3">
    <source>
        <dbReference type="Proteomes" id="UP000717696"/>
    </source>
</evidence>
<feature type="compositionally biased region" description="Basic and acidic residues" evidence="1">
    <location>
        <begin position="229"/>
        <end position="241"/>
    </location>
</feature>
<reference evidence="2" key="1">
    <citation type="journal article" date="2021" name="Nat. Commun.">
        <title>Genetic determinants of endophytism in the Arabidopsis root mycobiome.</title>
        <authorList>
            <person name="Mesny F."/>
            <person name="Miyauchi S."/>
            <person name="Thiergart T."/>
            <person name="Pickel B."/>
            <person name="Atanasova L."/>
            <person name="Karlsson M."/>
            <person name="Huettel B."/>
            <person name="Barry K.W."/>
            <person name="Haridas S."/>
            <person name="Chen C."/>
            <person name="Bauer D."/>
            <person name="Andreopoulos W."/>
            <person name="Pangilinan J."/>
            <person name="LaButti K."/>
            <person name="Riley R."/>
            <person name="Lipzen A."/>
            <person name="Clum A."/>
            <person name="Drula E."/>
            <person name="Henrissat B."/>
            <person name="Kohler A."/>
            <person name="Grigoriev I.V."/>
            <person name="Martin F.M."/>
            <person name="Hacquard S."/>
        </authorList>
    </citation>
    <scope>NUCLEOTIDE SEQUENCE</scope>
    <source>
        <strain evidence="2">MPI-CAGE-AT-0021</strain>
    </source>
</reference>
<feature type="region of interest" description="Disordered" evidence="1">
    <location>
        <begin position="49"/>
        <end position="79"/>
    </location>
</feature>
<keyword evidence="3" id="KW-1185">Reference proteome</keyword>
<dbReference type="AlphaFoldDB" id="A0A9P9FJ63"/>
<evidence type="ECO:0000256" key="1">
    <source>
        <dbReference type="SAM" id="MobiDB-lite"/>
    </source>
</evidence>
<name>A0A9P9FJ63_9HYPO</name>
<feature type="region of interest" description="Disordered" evidence="1">
    <location>
        <begin position="224"/>
        <end position="272"/>
    </location>
</feature>